<keyword evidence="1" id="KW-0805">Transcription regulation</keyword>
<keyword evidence="2 5" id="KW-0238">DNA-binding</keyword>
<dbReference type="GO" id="GO:0003700">
    <property type="term" value="F:DNA-binding transcription factor activity"/>
    <property type="evidence" value="ECO:0007669"/>
    <property type="project" value="InterPro"/>
</dbReference>
<protein>
    <submittedName>
        <fullName evidence="5">AraC-type DNA-binding protein</fullName>
    </submittedName>
</protein>
<dbReference type="PANTHER" id="PTHR43280">
    <property type="entry name" value="ARAC-FAMILY TRANSCRIPTIONAL REGULATOR"/>
    <property type="match status" value="1"/>
</dbReference>
<dbReference type="SMART" id="SM00342">
    <property type="entry name" value="HTH_ARAC"/>
    <property type="match status" value="1"/>
</dbReference>
<keyword evidence="6" id="KW-1185">Reference proteome</keyword>
<keyword evidence="3" id="KW-0804">Transcription</keyword>
<dbReference type="Pfam" id="PF02311">
    <property type="entry name" value="AraC_binding"/>
    <property type="match status" value="1"/>
</dbReference>
<dbReference type="OrthoDB" id="9799319at2"/>
<dbReference type="STRING" id="142588.SAMN04488559_102323"/>
<evidence type="ECO:0000256" key="1">
    <source>
        <dbReference type="ARBA" id="ARBA00023015"/>
    </source>
</evidence>
<dbReference type="PROSITE" id="PS00041">
    <property type="entry name" value="HTH_ARAC_FAMILY_1"/>
    <property type="match status" value="1"/>
</dbReference>
<dbReference type="InterPro" id="IPR037923">
    <property type="entry name" value="HTH-like"/>
</dbReference>
<evidence type="ECO:0000259" key="4">
    <source>
        <dbReference type="PROSITE" id="PS01124"/>
    </source>
</evidence>
<gene>
    <name evidence="5" type="ORF">SAMN04488559_102323</name>
</gene>
<proteinExistence type="predicted"/>
<dbReference type="InterPro" id="IPR018060">
    <property type="entry name" value="HTH_AraC"/>
</dbReference>
<sequence>MEFKHEVIQYTNTIVPINWIIHNSSHGGSSVLPHWHQSLEISLTVAGSIPSYKIHAKEYQTHKGSILIINPAEVHSVFPGITTTIDAMTIQVPYALLKKMIPHFEYMRFVTHPNQFVDKQEKVAELQKCLFSFYEAVASQDELYQEMQLLSLTYQLLYLLAKDWMYQVKDSTLAIVQNVGLEKVGDIIAYIQEHYTLELSVQFLAETFHLSTFYLAKLFKKYLGMGVMSYVRLVRVQHGERYLMHTDKPIAVISDLVGFANVKSFRQTFIHLYGVSPKQYQLDVRSQKDEDKN</sequence>
<dbReference type="Pfam" id="PF12833">
    <property type="entry name" value="HTH_18"/>
    <property type="match status" value="1"/>
</dbReference>
<dbReference type="AlphaFoldDB" id="A0A1H9QWA6"/>
<feature type="domain" description="HTH araC/xylS-type" evidence="4">
    <location>
        <begin position="185"/>
        <end position="283"/>
    </location>
</feature>
<dbReference type="Proteomes" id="UP000198948">
    <property type="component" value="Unassembled WGS sequence"/>
</dbReference>
<dbReference type="EMBL" id="FOHA01000002">
    <property type="protein sequence ID" value="SER64710.1"/>
    <property type="molecule type" value="Genomic_DNA"/>
</dbReference>
<evidence type="ECO:0000313" key="6">
    <source>
        <dbReference type="Proteomes" id="UP000198948"/>
    </source>
</evidence>
<dbReference type="SUPFAM" id="SSF51215">
    <property type="entry name" value="Regulatory protein AraC"/>
    <property type="match status" value="1"/>
</dbReference>
<dbReference type="RefSeq" id="WP_092650321.1">
    <property type="nucleotide sequence ID" value="NZ_FOHA01000002.1"/>
</dbReference>
<reference evidence="5 6" key="1">
    <citation type="submission" date="2016-10" db="EMBL/GenBank/DDBJ databases">
        <authorList>
            <person name="de Groot N.N."/>
        </authorList>
    </citation>
    <scope>NUCLEOTIDE SEQUENCE [LARGE SCALE GENOMIC DNA]</scope>
    <source>
        <strain evidence="5 6">DSM 13760</strain>
    </source>
</reference>
<dbReference type="SUPFAM" id="SSF46689">
    <property type="entry name" value="Homeodomain-like"/>
    <property type="match status" value="2"/>
</dbReference>
<evidence type="ECO:0000256" key="2">
    <source>
        <dbReference type="ARBA" id="ARBA00023125"/>
    </source>
</evidence>
<dbReference type="InterPro" id="IPR018062">
    <property type="entry name" value="HTH_AraC-typ_CS"/>
</dbReference>
<accession>A0A1H9QWA6</accession>
<dbReference type="PROSITE" id="PS01124">
    <property type="entry name" value="HTH_ARAC_FAMILY_2"/>
    <property type="match status" value="1"/>
</dbReference>
<dbReference type="Gene3D" id="1.10.10.60">
    <property type="entry name" value="Homeodomain-like"/>
    <property type="match status" value="2"/>
</dbReference>
<dbReference type="InterPro" id="IPR009057">
    <property type="entry name" value="Homeodomain-like_sf"/>
</dbReference>
<dbReference type="InterPro" id="IPR003313">
    <property type="entry name" value="AraC-bd"/>
</dbReference>
<organism evidence="5 6">
    <name type="scientific">Isobaculum melis</name>
    <dbReference type="NCBI Taxonomy" id="142588"/>
    <lineage>
        <taxon>Bacteria</taxon>
        <taxon>Bacillati</taxon>
        <taxon>Bacillota</taxon>
        <taxon>Bacilli</taxon>
        <taxon>Lactobacillales</taxon>
        <taxon>Carnobacteriaceae</taxon>
        <taxon>Isobaculum</taxon>
    </lineage>
</organism>
<evidence type="ECO:0000256" key="3">
    <source>
        <dbReference type="ARBA" id="ARBA00023163"/>
    </source>
</evidence>
<evidence type="ECO:0000313" key="5">
    <source>
        <dbReference type="EMBL" id="SER64710.1"/>
    </source>
</evidence>
<name>A0A1H9QWA6_9LACT</name>
<dbReference type="GO" id="GO:0043565">
    <property type="term" value="F:sequence-specific DNA binding"/>
    <property type="evidence" value="ECO:0007669"/>
    <property type="project" value="InterPro"/>
</dbReference>
<dbReference type="PANTHER" id="PTHR43280:SF28">
    <property type="entry name" value="HTH-TYPE TRANSCRIPTIONAL ACTIVATOR RHAS"/>
    <property type="match status" value="1"/>
</dbReference>